<sequence length="40" mass="4699">MKNLRLILLVKLWLLLKRLNSIVDKKSLYVRVAHVGDILL</sequence>
<accession>A0A1I7WLU8</accession>
<evidence type="ECO:0000313" key="2">
    <source>
        <dbReference type="Proteomes" id="UP000095283"/>
    </source>
</evidence>
<reference evidence="3" key="1">
    <citation type="submission" date="2016-11" db="UniProtKB">
        <authorList>
            <consortium name="WormBaseParasite"/>
        </authorList>
    </citation>
    <scope>IDENTIFICATION</scope>
</reference>
<proteinExistence type="predicted"/>
<dbReference type="WBParaSite" id="Hba_06038">
    <property type="protein sequence ID" value="Hba_06038"/>
    <property type="gene ID" value="Hba_06038"/>
</dbReference>
<dbReference type="Proteomes" id="UP000095283">
    <property type="component" value="Unplaced"/>
</dbReference>
<name>A0A1I7WLU8_HETBA</name>
<evidence type="ECO:0000256" key="1">
    <source>
        <dbReference type="SAM" id="SignalP"/>
    </source>
</evidence>
<feature type="signal peptide" evidence="1">
    <location>
        <begin position="1"/>
        <end position="21"/>
    </location>
</feature>
<organism evidence="2 3">
    <name type="scientific">Heterorhabditis bacteriophora</name>
    <name type="common">Entomopathogenic nematode worm</name>
    <dbReference type="NCBI Taxonomy" id="37862"/>
    <lineage>
        <taxon>Eukaryota</taxon>
        <taxon>Metazoa</taxon>
        <taxon>Ecdysozoa</taxon>
        <taxon>Nematoda</taxon>
        <taxon>Chromadorea</taxon>
        <taxon>Rhabditida</taxon>
        <taxon>Rhabditina</taxon>
        <taxon>Rhabditomorpha</taxon>
        <taxon>Strongyloidea</taxon>
        <taxon>Heterorhabditidae</taxon>
        <taxon>Heterorhabditis</taxon>
    </lineage>
</organism>
<keyword evidence="1" id="KW-0732">Signal</keyword>
<keyword evidence="2" id="KW-1185">Reference proteome</keyword>
<dbReference type="AlphaFoldDB" id="A0A1I7WLU8"/>
<evidence type="ECO:0000313" key="3">
    <source>
        <dbReference type="WBParaSite" id="Hba_06038"/>
    </source>
</evidence>
<feature type="chain" id="PRO_5009310685" evidence="1">
    <location>
        <begin position="22"/>
        <end position="40"/>
    </location>
</feature>
<protein>
    <submittedName>
        <fullName evidence="3">Uncharacterized protein</fullName>
    </submittedName>
</protein>